<accession>A0AAP0PFA3</accession>
<sequence>MGIPSEGARLTSRMSCQSASAIATSAACLPSRRTTSVHCPLSASTIPFSHHQRSSIDNLSFFLSSCIPLVLALMNIVASNHNELQ</sequence>
<evidence type="ECO:0000313" key="2">
    <source>
        <dbReference type="Proteomes" id="UP001420932"/>
    </source>
</evidence>
<keyword evidence="2" id="KW-1185">Reference proteome</keyword>
<dbReference type="Proteomes" id="UP001420932">
    <property type="component" value="Unassembled WGS sequence"/>
</dbReference>
<dbReference type="EMBL" id="JBBNAF010000005">
    <property type="protein sequence ID" value="KAK9143003.1"/>
    <property type="molecule type" value="Genomic_DNA"/>
</dbReference>
<name>A0AAP0PFA3_9MAGN</name>
<comment type="caution">
    <text evidence="1">The sequence shown here is derived from an EMBL/GenBank/DDBJ whole genome shotgun (WGS) entry which is preliminary data.</text>
</comment>
<protein>
    <submittedName>
        <fullName evidence="1">Uncharacterized protein</fullName>
    </submittedName>
</protein>
<evidence type="ECO:0000313" key="1">
    <source>
        <dbReference type="EMBL" id="KAK9143003.1"/>
    </source>
</evidence>
<dbReference type="AlphaFoldDB" id="A0AAP0PFA3"/>
<organism evidence="1 2">
    <name type="scientific">Stephania yunnanensis</name>
    <dbReference type="NCBI Taxonomy" id="152371"/>
    <lineage>
        <taxon>Eukaryota</taxon>
        <taxon>Viridiplantae</taxon>
        <taxon>Streptophyta</taxon>
        <taxon>Embryophyta</taxon>
        <taxon>Tracheophyta</taxon>
        <taxon>Spermatophyta</taxon>
        <taxon>Magnoliopsida</taxon>
        <taxon>Ranunculales</taxon>
        <taxon>Menispermaceae</taxon>
        <taxon>Menispermoideae</taxon>
        <taxon>Cissampelideae</taxon>
        <taxon>Stephania</taxon>
    </lineage>
</organism>
<gene>
    <name evidence="1" type="ORF">Syun_012403</name>
</gene>
<proteinExistence type="predicted"/>
<reference evidence="1 2" key="1">
    <citation type="submission" date="2024-01" db="EMBL/GenBank/DDBJ databases">
        <title>Genome assemblies of Stephania.</title>
        <authorList>
            <person name="Yang L."/>
        </authorList>
    </citation>
    <scope>NUCLEOTIDE SEQUENCE [LARGE SCALE GENOMIC DNA]</scope>
    <source>
        <strain evidence="1">YNDBR</strain>
        <tissue evidence="1">Leaf</tissue>
    </source>
</reference>